<dbReference type="AlphaFoldDB" id="A0A193LEJ0"/>
<evidence type="ECO:0000313" key="3">
    <source>
        <dbReference type="Proteomes" id="UP000092695"/>
    </source>
</evidence>
<sequence>MPDEDSKMNGNVDEQEDAVNSGLGVAERDLLLRGLHQLPDAPPPRQVWQRLAEQAAAEGLLQPTRKSHRTHWFLGAGLAAAVLLAALRLPLWQSPEVESGPFPTEPAYVENSSDAVLDALMVRSQILEQNLRALPGKPSMMRVGTAATIGDLEERIAAIDQALSDLGASHSPAQIETYWRERVRLMDSLLQLRYAQARRSSM</sequence>
<keyword evidence="1" id="KW-0812">Transmembrane</keyword>
<evidence type="ECO:0000256" key="1">
    <source>
        <dbReference type="SAM" id="Phobius"/>
    </source>
</evidence>
<dbReference type="EMBL" id="CP016268">
    <property type="protein sequence ID" value="ANO50799.1"/>
    <property type="molecule type" value="Genomic_DNA"/>
</dbReference>
<organism evidence="2 3">
    <name type="scientific">Woeseia oceani</name>
    <dbReference type="NCBI Taxonomy" id="1548547"/>
    <lineage>
        <taxon>Bacteria</taxon>
        <taxon>Pseudomonadati</taxon>
        <taxon>Pseudomonadota</taxon>
        <taxon>Gammaproteobacteria</taxon>
        <taxon>Woeseiales</taxon>
        <taxon>Woeseiaceae</taxon>
        <taxon>Woeseia</taxon>
    </lineage>
</organism>
<gene>
    <name evidence="2" type="ORF">BA177_05900</name>
</gene>
<feature type="transmembrane region" description="Helical" evidence="1">
    <location>
        <begin position="72"/>
        <end position="92"/>
    </location>
</feature>
<evidence type="ECO:0000313" key="2">
    <source>
        <dbReference type="EMBL" id="ANO50799.1"/>
    </source>
</evidence>
<proteinExistence type="predicted"/>
<reference evidence="2 3" key="1">
    <citation type="submission" date="2016-06" db="EMBL/GenBank/DDBJ databases">
        <title>Complete genome sequence of a deep-branching marine Gamma Proteobacterium Woeseia oceani type strain XK5.</title>
        <authorList>
            <person name="Mu D."/>
            <person name="Du Z."/>
        </authorList>
    </citation>
    <scope>NUCLEOTIDE SEQUENCE [LARGE SCALE GENOMIC DNA]</scope>
    <source>
        <strain evidence="2 3">XK5</strain>
    </source>
</reference>
<dbReference type="Proteomes" id="UP000092695">
    <property type="component" value="Chromosome"/>
</dbReference>
<dbReference type="STRING" id="1548547.BA177_05900"/>
<name>A0A193LEJ0_9GAMM</name>
<accession>A0A193LEJ0</accession>
<keyword evidence="1" id="KW-0472">Membrane</keyword>
<keyword evidence="1" id="KW-1133">Transmembrane helix</keyword>
<keyword evidence="3" id="KW-1185">Reference proteome</keyword>
<dbReference type="KEGG" id="woc:BA177_05900"/>
<protein>
    <submittedName>
        <fullName evidence="2">Uncharacterized protein</fullName>
    </submittedName>
</protein>